<gene>
    <name evidence="1" type="ORF">CCMP2556_LOCUS55684</name>
</gene>
<reference evidence="1 2" key="1">
    <citation type="submission" date="2024-02" db="EMBL/GenBank/DDBJ databases">
        <authorList>
            <person name="Chen Y."/>
            <person name="Shah S."/>
            <person name="Dougan E. K."/>
            <person name="Thang M."/>
            <person name="Chan C."/>
        </authorList>
    </citation>
    <scope>NUCLEOTIDE SEQUENCE [LARGE SCALE GENOMIC DNA]</scope>
</reference>
<proteinExistence type="predicted"/>
<dbReference type="Proteomes" id="UP001642484">
    <property type="component" value="Unassembled WGS sequence"/>
</dbReference>
<comment type="caution">
    <text evidence="1">The sequence shown here is derived from an EMBL/GenBank/DDBJ whole genome shotgun (WGS) entry which is preliminary data.</text>
</comment>
<keyword evidence="2" id="KW-1185">Reference proteome</keyword>
<protein>
    <submittedName>
        <fullName evidence="1">Uncharacterized protein</fullName>
    </submittedName>
</protein>
<accession>A0ABP0T1T3</accession>
<dbReference type="EMBL" id="CAXAMN010029068">
    <property type="protein sequence ID" value="CAK9118661.1"/>
    <property type="molecule type" value="Genomic_DNA"/>
</dbReference>
<name>A0ABP0T1T3_9DINO</name>
<organism evidence="1 2">
    <name type="scientific">Durusdinium trenchii</name>
    <dbReference type="NCBI Taxonomy" id="1381693"/>
    <lineage>
        <taxon>Eukaryota</taxon>
        <taxon>Sar</taxon>
        <taxon>Alveolata</taxon>
        <taxon>Dinophyceae</taxon>
        <taxon>Suessiales</taxon>
        <taxon>Symbiodiniaceae</taxon>
        <taxon>Durusdinium</taxon>
    </lineage>
</organism>
<sequence>MWHPALLWLSARRQHCHCPPKAISLPIEVERVKLEVEMGEEGEIETKVEPDSQEEAKVTVSVRTTCAGITDRSVLRQKLMHLVDFYLEKFGGPVQFLQNTFDTPEAFEDFRKELFKLCPWMDCMDYVHPGALAGREKSLVHITMLDWDPQRSTKGLPFRKVARDLAEEYMVHGFLTEVEPLLLWTTAEQRQHSQHTFRPNFVKGMARSSTCLMLVAILVEEQVDVATMFPELYHSLHQIHAVFESHTDLGSVAIANAHHSNRGALRAPHDIITWVMKLRKLEGSFQPTAILERFNSSATQRGKITSNKRVSALALLQAPCREGLDKMIELLSEVGSKQVWWNEDTFCNKKLMPGYVARCKGKWNGILNVTEDSFAIWTESLNRQQLLKGAKARRPLDKSRLEEHSALSAFFVWAAQQALDQAVDKDELTKLGERFMDGDIALQLDLQTLLHERKNDIDFKDALRELHQKKVTCTDLALVGQARTEIEASKFEEMEWNLFKEKLKSDVQAMLVFRSKLDCHDTLVYHAKLEHIRKRRLQGRDAVEDLFKGPVAKFSFVTGCDQVLNGLLQLKKEYRAEALLVLVVVNWASPSTVRDEQMCLQVQILQQVLGQDDFEPMGLVVMPVWERAKGSLYKTETLLLKSLAEKDMNLDEKGSLSFEDQERADPRDRRPLEYPLRLAFPMKTEATKNTSPWQRCYLYMNNRTNIRATMLQSKDMRLPEFDEDLPHSDMDQRVSPAEKYSQLGESAAAALISSTVTTLPAGHPCCVVVDTSPKTGEFARTILRAPASSTALHYIAVGLESQLEWCQQDLKDFALDLYLARALKIKNFEPLPDTLSADETPDLVLPKLNVGVLLMAQTSLSPQTCATNGLAAASKTTGKLSRKR</sequence>
<evidence type="ECO:0000313" key="2">
    <source>
        <dbReference type="Proteomes" id="UP001642484"/>
    </source>
</evidence>
<evidence type="ECO:0000313" key="1">
    <source>
        <dbReference type="EMBL" id="CAK9118661.1"/>
    </source>
</evidence>